<dbReference type="Gene3D" id="1.10.150.130">
    <property type="match status" value="1"/>
</dbReference>
<protein>
    <submittedName>
        <fullName evidence="8">Tyrosine recombinase XerC</fullName>
    </submittedName>
</protein>
<dbReference type="PROSITE" id="PS51900">
    <property type="entry name" value="CB"/>
    <property type="match status" value="1"/>
</dbReference>
<accession>A0A1E3A1E0</accession>
<sequence>MSAVHLQEKKDKLIAGHVEEKKGYLYWVLNVVVDGKRKPKWIPTGRKAKGNKTWANNELPRVRREWTEKLRAEIETASPGTMEQGNSQPIKTIQPSSESSSDTPDSGDMDFVDFLYQWLDYKYKTATAASLDKNIELTTYAGYEGNVKSPIEPYFREHPITLNGLSKEMIEEFYQIQLERVAVTTVKHYHSAIHCALNYAVDKKILKANPADRIIFPKLEKFKGDFYVDSEVLELFEILKGHKMELIVLLTAFYGLRRSEVLGLKWSAFDFSHDCFSIRHTVTTCRAKGEKVVVKKDRAKNKSSRRTYPLIPFIKERLLEAKKQQDENKRLCGRSYNKENIGYICVDAVGDLIKPNYVSCTFPKLLAKNNLRHIRFHDLRHTCASLLLANGIPMEQVKEWLGHSEISTTVDIYGHLQFATKRNSAAAMERDIVQPFIQMQSPETGTDEKVVS</sequence>
<dbReference type="PROSITE" id="PS51898">
    <property type="entry name" value="TYR_RECOMBINASE"/>
    <property type="match status" value="1"/>
</dbReference>
<proteinExistence type="inferred from homology"/>
<evidence type="ECO:0000256" key="2">
    <source>
        <dbReference type="ARBA" id="ARBA00023125"/>
    </source>
</evidence>
<evidence type="ECO:0000259" key="6">
    <source>
        <dbReference type="PROSITE" id="PS51898"/>
    </source>
</evidence>
<dbReference type="EMBL" id="MCGH01000004">
    <property type="protein sequence ID" value="ODM02307.1"/>
    <property type="molecule type" value="Genomic_DNA"/>
</dbReference>
<dbReference type="GO" id="GO:0006310">
    <property type="term" value="P:DNA recombination"/>
    <property type="evidence" value="ECO:0007669"/>
    <property type="project" value="UniProtKB-KW"/>
</dbReference>
<comment type="similarity">
    <text evidence="1">Belongs to the 'phage' integrase family.</text>
</comment>
<dbReference type="InterPro" id="IPR013762">
    <property type="entry name" value="Integrase-like_cat_sf"/>
</dbReference>
<reference evidence="8 9" key="1">
    <citation type="submission" date="2016-07" db="EMBL/GenBank/DDBJ databases">
        <title>Characterization of isolates of Eisenbergiella tayi derived from blood cultures, using whole genome sequencing.</title>
        <authorList>
            <person name="Burdz T."/>
            <person name="Wiebe D."/>
            <person name="Huynh C."/>
            <person name="Bernard K."/>
        </authorList>
    </citation>
    <scope>NUCLEOTIDE SEQUENCE [LARGE SCALE GENOMIC DNA]</scope>
    <source>
        <strain evidence="8 9">NML 110608</strain>
    </source>
</reference>
<comment type="caution">
    <text evidence="8">The sequence shown here is derived from an EMBL/GenBank/DDBJ whole genome shotgun (WGS) entry which is preliminary data.</text>
</comment>
<dbReference type="PANTHER" id="PTHR30349">
    <property type="entry name" value="PHAGE INTEGRASE-RELATED"/>
    <property type="match status" value="1"/>
</dbReference>
<dbReference type="Pfam" id="PF00589">
    <property type="entry name" value="Phage_integrase"/>
    <property type="match status" value="1"/>
</dbReference>
<evidence type="ECO:0000256" key="5">
    <source>
        <dbReference type="SAM" id="MobiDB-lite"/>
    </source>
</evidence>
<dbReference type="AlphaFoldDB" id="A0A1E3A1E0"/>
<dbReference type="InterPro" id="IPR050090">
    <property type="entry name" value="Tyrosine_recombinase_XerCD"/>
</dbReference>
<keyword evidence="2 4" id="KW-0238">DNA-binding</keyword>
<dbReference type="SUPFAM" id="SSF56349">
    <property type="entry name" value="DNA breaking-rejoining enzymes"/>
    <property type="match status" value="1"/>
</dbReference>
<evidence type="ECO:0000256" key="3">
    <source>
        <dbReference type="ARBA" id="ARBA00023172"/>
    </source>
</evidence>
<dbReference type="InterPro" id="IPR011010">
    <property type="entry name" value="DNA_brk_join_enz"/>
</dbReference>
<feature type="domain" description="Core-binding (CB)" evidence="7">
    <location>
        <begin position="109"/>
        <end position="201"/>
    </location>
</feature>
<gene>
    <name evidence="8" type="primary">xerC_3</name>
    <name evidence="8" type="ORF">BEI61_05469</name>
</gene>
<dbReference type="GO" id="GO:0003677">
    <property type="term" value="F:DNA binding"/>
    <property type="evidence" value="ECO:0007669"/>
    <property type="project" value="UniProtKB-UniRule"/>
</dbReference>
<dbReference type="InterPro" id="IPR002104">
    <property type="entry name" value="Integrase_catalytic"/>
</dbReference>
<dbReference type="GO" id="GO:0015074">
    <property type="term" value="P:DNA integration"/>
    <property type="evidence" value="ECO:0007669"/>
    <property type="project" value="InterPro"/>
</dbReference>
<organism evidence="8 9">
    <name type="scientific">Eisenbergiella tayi</name>
    <dbReference type="NCBI Taxonomy" id="1432052"/>
    <lineage>
        <taxon>Bacteria</taxon>
        <taxon>Bacillati</taxon>
        <taxon>Bacillota</taxon>
        <taxon>Clostridia</taxon>
        <taxon>Lachnospirales</taxon>
        <taxon>Lachnospiraceae</taxon>
        <taxon>Eisenbergiella</taxon>
    </lineage>
</organism>
<dbReference type="Gene3D" id="1.10.443.10">
    <property type="entry name" value="Intergrase catalytic core"/>
    <property type="match status" value="1"/>
</dbReference>
<dbReference type="CDD" id="cd01189">
    <property type="entry name" value="INT_ICEBs1_C_like"/>
    <property type="match status" value="1"/>
</dbReference>
<keyword evidence="3" id="KW-0233">DNA recombination</keyword>
<dbReference type="RefSeq" id="WP_069154853.1">
    <property type="nucleotide sequence ID" value="NZ_MCGH01000004.1"/>
</dbReference>
<feature type="region of interest" description="Disordered" evidence="5">
    <location>
        <begin position="75"/>
        <end position="106"/>
    </location>
</feature>
<dbReference type="InterPro" id="IPR044068">
    <property type="entry name" value="CB"/>
</dbReference>
<feature type="domain" description="Tyr recombinase" evidence="6">
    <location>
        <begin position="221"/>
        <end position="426"/>
    </location>
</feature>
<evidence type="ECO:0000313" key="9">
    <source>
        <dbReference type="Proteomes" id="UP000094067"/>
    </source>
</evidence>
<dbReference type="PANTHER" id="PTHR30349:SF41">
    <property type="entry name" value="INTEGRASE_RECOMBINASE PROTEIN MJ0367-RELATED"/>
    <property type="match status" value="1"/>
</dbReference>
<feature type="compositionally biased region" description="Polar residues" evidence="5">
    <location>
        <begin position="78"/>
        <end position="94"/>
    </location>
</feature>
<evidence type="ECO:0000259" key="7">
    <source>
        <dbReference type="PROSITE" id="PS51900"/>
    </source>
</evidence>
<dbReference type="InterPro" id="IPR010998">
    <property type="entry name" value="Integrase_recombinase_N"/>
</dbReference>
<dbReference type="Proteomes" id="UP000094067">
    <property type="component" value="Unassembled WGS sequence"/>
</dbReference>
<dbReference type="PATRIC" id="fig|1432052.4.peg.6079"/>
<name>A0A1E3A1E0_9FIRM</name>
<evidence type="ECO:0000313" key="8">
    <source>
        <dbReference type="EMBL" id="ODM02307.1"/>
    </source>
</evidence>
<evidence type="ECO:0000256" key="4">
    <source>
        <dbReference type="PROSITE-ProRule" id="PRU01248"/>
    </source>
</evidence>
<feature type="compositionally biased region" description="Low complexity" evidence="5">
    <location>
        <begin position="95"/>
        <end position="104"/>
    </location>
</feature>
<evidence type="ECO:0000256" key="1">
    <source>
        <dbReference type="ARBA" id="ARBA00008857"/>
    </source>
</evidence>